<dbReference type="Proteomes" id="UP000004116">
    <property type="component" value="Unassembled WGS sequence"/>
</dbReference>
<evidence type="ECO:0000313" key="2">
    <source>
        <dbReference type="Proteomes" id="UP000004116"/>
    </source>
</evidence>
<keyword evidence="2" id="KW-1185">Reference proteome</keyword>
<dbReference type="RefSeq" id="WP_006706808.1">
    <property type="nucleotide sequence ID" value="NZ_AGCA01000285.1"/>
</dbReference>
<gene>
    <name evidence="1" type="ORF">Rin_00011350</name>
</gene>
<comment type="caution">
    <text evidence="1">The sequence shown here is derived from an EMBL/GenBank/DDBJ whole genome shotgun (WGS) entry which is preliminary data.</text>
</comment>
<organism evidence="1 2">
    <name type="scientific">Candidatus Regiella insecticola 5.15</name>
    <dbReference type="NCBI Taxonomy" id="1005043"/>
    <lineage>
        <taxon>Bacteria</taxon>
        <taxon>Pseudomonadati</taxon>
        <taxon>Pseudomonadota</taxon>
        <taxon>Gammaproteobacteria</taxon>
        <taxon>Enterobacterales</taxon>
        <taxon>Enterobacteriaceae</taxon>
        <taxon>aphid secondary symbionts</taxon>
        <taxon>Candidatus Regiella</taxon>
    </lineage>
</organism>
<evidence type="ECO:0000313" key="1">
    <source>
        <dbReference type="EMBL" id="EGY28896.1"/>
    </source>
</evidence>
<accession>G2GZC0</accession>
<reference evidence="1 2" key="1">
    <citation type="journal article" date="2012" name="Genome Res.">
        <title>Genomic basis of endosymbiont-conferred protection against an insect parasitoid.</title>
        <authorList>
            <person name="Hansen A.K."/>
            <person name="Vorburger C."/>
            <person name="Moran N.A."/>
        </authorList>
    </citation>
    <scope>NUCLEOTIDE SEQUENCE [LARGE SCALE GENOMIC DNA]</scope>
    <source>
        <strain evidence="2">R5.15</strain>
    </source>
</reference>
<name>G2GZC0_9ENTR</name>
<protein>
    <submittedName>
        <fullName evidence="1">Uncharacterized protein</fullName>
    </submittedName>
</protein>
<dbReference type="EMBL" id="AGCA01000285">
    <property type="protein sequence ID" value="EGY28896.1"/>
    <property type="molecule type" value="Genomic_DNA"/>
</dbReference>
<dbReference type="AlphaFoldDB" id="G2GZC0"/>
<proteinExistence type="predicted"/>
<sequence length="153" mass="17097">MLTDNVGAISSKVDSCSSIGPDFQRKGGIAEALTYAANKDAMKLELEKQRGVNLETEQKIWGLKLRLEELKKEGDTSNSKELWEELRAEIDKVKKEMDGKNLGEQMTNLSNDIAKKIAEGLDSLRVSGVNEFHRLQGKLASELEKIRTHGIRL</sequence>